<sequence length="268" mass="30038">MGKWQWRSGLYKTATVLTYFVFLVYGLAFSVPAWMANEDLDIFQGLWMKCVGSNQIDFDNCSKQAWGDDWGLCGAAGVILTTVKIEDSNIGYDKYYWGFMIACIASGLAILLAIVLLIARNSGFDDDYDYEDEEEKRRHGSRAIDYVNSYGKQQQPYPGYAYGNSPYEYHNAGYKGDNHYPGGHHDGYNPPLGNGVSYHHQPTPAQHPYTMYQGSSLPRHNGGGYRHSMAESADLSNGFTPTIIHAEQTHLGRGGPRGDYYMNGSRPY</sequence>
<dbReference type="GO" id="GO:0016020">
    <property type="term" value="C:membrane"/>
    <property type="evidence" value="ECO:0007669"/>
    <property type="project" value="UniProtKB-SubCell"/>
</dbReference>
<feature type="transmembrane region" description="Helical" evidence="6">
    <location>
        <begin position="95"/>
        <end position="119"/>
    </location>
</feature>
<dbReference type="PROSITE" id="PS01346">
    <property type="entry name" value="CLAUDIN"/>
    <property type="match status" value="1"/>
</dbReference>
<evidence type="ECO:0000256" key="2">
    <source>
        <dbReference type="ARBA" id="ARBA00022692"/>
    </source>
</evidence>
<feature type="transmembrane region" description="Helical" evidence="6">
    <location>
        <begin position="16"/>
        <end position="36"/>
    </location>
</feature>
<dbReference type="EMBL" id="RQTK01000670">
    <property type="protein sequence ID" value="RUS76345.1"/>
    <property type="molecule type" value="Genomic_DNA"/>
</dbReference>
<evidence type="ECO:0000256" key="5">
    <source>
        <dbReference type="SAM" id="MobiDB-lite"/>
    </source>
</evidence>
<keyword evidence="2 6" id="KW-0812">Transmembrane</keyword>
<dbReference type="InterPro" id="IPR017974">
    <property type="entry name" value="Claudin_CS"/>
</dbReference>
<evidence type="ECO:0008006" key="9">
    <source>
        <dbReference type="Google" id="ProtNLM"/>
    </source>
</evidence>
<dbReference type="OrthoDB" id="6077329at2759"/>
<evidence type="ECO:0000256" key="4">
    <source>
        <dbReference type="ARBA" id="ARBA00023136"/>
    </source>
</evidence>
<proteinExistence type="predicted"/>
<organism evidence="7 8">
    <name type="scientific">Elysia chlorotica</name>
    <name type="common">Eastern emerald elysia</name>
    <name type="synonym">Sea slug</name>
    <dbReference type="NCBI Taxonomy" id="188477"/>
    <lineage>
        <taxon>Eukaryota</taxon>
        <taxon>Metazoa</taxon>
        <taxon>Spiralia</taxon>
        <taxon>Lophotrochozoa</taxon>
        <taxon>Mollusca</taxon>
        <taxon>Gastropoda</taxon>
        <taxon>Heterobranchia</taxon>
        <taxon>Euthyneura</taxon>
        <taxon>Panpulmonata</taxon>
        <taxon>Sacoglossa</taxon>
        <taxon>Placobranchoidea</taxon>
        <taxon>Plakobranchidae</taxon>
        <taxon>Elysia</taxon>
    </lineage>
</organism>
<comment type="subcellular location">
    <subcellularLocation>
        <location evidence="1">Membrane</location>
        <topology evidence="1">Multi-pass membrane protein</topology>
    </subcellularLocation>
</comment>
<evidence type="ECO:0000256" key="1">
    <source>
        <dbReference type="ARBA" id="ARBA00004141"/>
    </source>
</evidence>
<evidence type="ECO:0000313" key="7">
    <source>
        <dbReference type="EMBL" id="RUS76345.1"/>
    </source>
</evidence>
<evidence type="ECO:0000256" key="6">
    <source>
        <dbReference type="SAM" id="Phobius"/>
    </source>
</evidence>
<keyword evidence="8" id="KW-1185">Reference proteome</keyword>
<keyword evidence="4 6" id="KW-0472">Membrane</keyword>
<dbReference type="Proteomes" id="UP000271974">
    <property type="component" value="Unassembled WGS sequence"/>
</dbReference>
<gene>
    <name evidence="7" type="ORF">EGW08_015907</name>
</gene>
<protein>
    <recommendedName>
        <fullName evidence="9">Claudin</fullName>
    </recommendedName>
</protein>
<keyword evidence="3 6" id="KW-1133">Transmembrane helix</keyword>
<evidence type="ECO:0000313" key="8">
    <source>
        <dbReference type="Proteomes" id="UP000271974"/>
    </source>
</evidence>
<accession>A0A433T458</accession>
<comment type="caution">
    <text evidence="7">The sequence shown here is derived from an EMBL/GenBank/DDBJ whole genome shotgun (WGS) entry which is preliminary data.</text>
</comment>
<dbReference type="AlphaFoldDB" id="A0A433T458"/>
<feature type="region of interest" description="Disordered" evidence="5">
    <location>
        <begin position="249"/>
        <end position="268"/>
    </location>
</feature>
<name>A0A433T458_ELYCH</name>
<evidence type="ECO:0000256" key="3">
    <source>
        <dbReference type="ARBA" id="ARBA00022989"/>
    </source>
</evidence>
<reference evidence="7 8" key="1">
    <citation type="submission" date="2019-01" db="EMBL/GenBank/DDBJ databases">
        <title>A draft genome assembly of the solar-powered sea slug Elysia chlorotica.</title>
        <authorList>
            <person name="Cai H."/>
            <person name="Li Q."/>
            <person name="Fang X."/>
            <person name="Li J."/>
            <person name="Curtis N.E."/>
            <person name="Altenburger A."/>
            <person name="Shibata T."/>
            <person name="Feng M."/>
            <person name="Maeda T."/>
            <person name="Schwartz J.A."/>
            <person name="Shigenobu S."/>
            <person name="Lundholm N."/>
            <person name="Nishiyama T."/>
            <person name="Yang H."/>
            <person name="Hasebe M."/>
            <person name="Li S."/>
            <person name="Pierce S.K."/>
            <person name="Wang J."/>
        </authorList>
    </citation>
    <scope>NUCLEOTIDE SEQUENCE [LARGE SCALE GENOMIC DNA]</scope>
    <source>
        <strain evidence="7">EC2010</strain>
        <tissue evidence="7">Whole organism of an adult</tissue>
    </source>
</reference>